<name>A0ABS7FPJ0_9ACTN</name>
<keyword evidence="8" id="KW-1185">Reference proteome</keyword>
<accession>A0ABS7FPJ0</accession>
<dbReference type="SUPFAM" id="SSF52980">
    <property type="entry name" value="Restriction endonuclease-like"/>
    <property type="match status" value="1"/>
</dbReference>
<comment type="similarity">
    <text evidence="6">Belongs to the Vsr family.</text>
</comment>
<gene>
    <name evidence="7" type="ORF">K1Y72_05965</name>
</gene>
<evidence type="ECO:0000256" key="1">
    <source>
        <dbReference type="ARBA" id="ARBA00022722"/>
    </source>
</evidence>
<dbReference type="NCBIfam" id="TIGR00632">
    <property type="entry name" value="vsr"/>
    <property type="match status" value="1"/>
</dbReference>
<reference evidence="7 8" key="1">
    <citation type="submission" date="2021-07" db="EMBL/GenBank/DDBJ databases">
        <title>Actinomadura sp. PM05-2 isolated from lichen.</title>
        <authorList>
            <person name="Somphong A."/>
            <person name="Phongsopitanun W."/>
            <person name="Tanasupawat S."/>
            <person name="Peongsungnone V."/>
        </authorList>
    </citation>
    <scope>NUCLEOTIDE SEQUENCE [LARGE SCALE GENOMIC DNA]</scope>
    <source>
        <strain evidence="7 8">PM05-2</strain>
    </source>
</reference>
<proteinExistence type="inferred from homology"/>
<evidence type="ECO:0000313" key="8">
    <source>
        <dbReference type="Proteomes" id="UP000774570"/>
    </source>
</evidence>
<comment type="caution">
    <text evidence="7">The sequence shown here is derived from an EMBL/GenBank/DDBJ whole genome shotgun (WGS) entry which is preliminary data.</text>
</comment>
<dbReference type="InterPro" id="IPR011335">
    <property type="entry name" value="Restrct_endonuc-II-like"/>
</dbReference>
<organism evidence="7 8">
    <name type="scientific">Actinomadura parmotrematis</name>
    <dbReference type="NCBI Taxonomy" id="2864039"/>
    <lineage>
        <taxon>Bacteria</taxon>
        <taxon>Bacillati</taxon>
        <taxon>Actinomycetota</taxon>
        <taxon>Actinomycetes</taxon>
        <taxon>Streptosporangiales</taxon>
        <taxon>Thermomonosporaceae</taxon>
        <taxon>Actinomadura</taxon>
    </lineage>
</organism>
<evidence type="ECO:0000256" key="2">
    <source>
        <dbReference type="ARBA" id="ARBA00022759"/>
    </source>
</evidence>
<evidence type="ECO:0000256" key="3">
    <source>
        <dbReference type="ARBA" id="ARBA00022763"/>
    </source>
</evidence>
<evidence type="ECO:0000313" key="7">
    <source>
        <dbReference type="EMBL" id="MBW8481905.1"/>
    </source>
</evidence>
<keyword evidence="1" id="KW-0540">Nuclease</keyword>
<evidence type="ECO:0000256" key="6">
    <source>
        <dbReference type="ARBA" id="ARBA00029466"/>
    </source>
</evidence>
<keyword evidence="5" id="KW-0234">DNA repair</keyword>
<dbReference type="CDD" id="cd00221">
    <property type="entry name" value="Vsr"/>
    <property type="match status" value="1"/>
</dbReference>
<dbReference type="InterPro" id="IPR004603">
    <property type="entry name" value="DNA_mismatch_endonuc_vsr"/>
</dbReference>
<evidence type="ECO:0000256" key="5">
    <source>
        <dbReference type="ARBA" id="ARBA00023204"/>
    </source>
</evidence>
<dbReference type="Proteomes" id="UP000774570">
    <property type="component" value="Unassembled WGS sequence"/>
</dbReference>
<dbReference type="GO" id="GO:0004519">
    <property type="term" value="F:endonuclease activity"/>
    <property type="evidence" value="ECO:0007669"/>
    <property type="project" value="UniProtKB-KW"/>
</dbReference>
<keyword evidence="3" id="KW-0227">DNA damage</keyword>
<sequence length="125" mass="14391">MKANRGRDTKPELALRSAVHALGLRYRVDQRPIPRLRRRADLVFATAKVAVFSDGCYWHGCPDHHRPSKKNSEFWSEKIQTNQARDRETNRILIDEGWIAIRVWEHEAPGPAAERIAKVVRARSG</sequence>
<dbReference type="Gene3D" id="3.40.960.10">
    <property type="entry name" value="VSR Endonuclease"/>
    <property type="match status" value="1"/>
</dbReference>
<protein>
    <submittedName>
        <fullName evidence="7">Very short patch repair endonuclease</fullName>
    </submittedName>
</protein>
<keyword evidence="4" id="KW-0378">Hydrolase</keyword>
<keyword evidence="2 7" id="KW-0255">Endonuclease</keyword>
<dbReference type="EMBL" id="JAIBOA010000003">
    <property type="protein sequence ID" value="MBW8481905.1"/>
    <property type="molecule type" value="Genomic_DNA"/>
</dbReference>
<dbReference type="Pfam" id="PF03852">
    <property type="entry name" value="Vsr"/>
    <property type="match status" value="1"/>
</dbReference>
<evidence type="ECO:0000256" key="4">
    <source>
        <dbReference type="ARBA" id="ARBA00022801"/>
    </source>
</evidence>